<keyword evidence="3" id="KW-1185">Reference proteome</keyword>
<dbReference type="Proteomes" id="UP000830671">
    <property type="component" value="Chromosome 5"/>
</dbReference>
<name>A0A9Q8SXG7_9PEZI</name>
<sequence>MNTEIPWYCTVAEGRREVLCSVSGQLQAFLASPDSILTALALIRTSEWMDCTCMAGKAWCTAILGWEGTCLTDNGRGPASAPTVFCSSIVDCLVAHSLFSLPIFAPTPSYGWPHTGRENTHLGSLRDAMPWTLAMSRLGSQQQNQLVLQPLVSMTPLAATRGNNLQREYQYTVPLPSTHGTSPLARPSLAHWHSHRLQEGGDSEQLDKLPSLLPSGSRPLLQSDNGQNDVDCACIGKDNGRLRLEPLEVTSDVCQVLSPSFPPPNDAPAAPNAVSLPFLYEVQLEGRHAASWAHLAHSLLPLPIDSQEQQVDVQVVRGGAVRYYGDLPLALPHCGPACPGGLPALASESPLLHLPPAIRGGKPLPLILGNSCFSRPFLPSTVFSPPPCTFEPKRPWITSVVSISNTLSLSDSKYPYDYIRNQGLPRLHRDYSRIVIVCVVCLLRPNQPCLIVPGKKQHQSRRRHVPPVLGTLSEPAILLSLWNPAVFDKRHLLKVRVLTGTDRFGEEEGFPPAQHASGLLGAFAIATATLHIRLHAAQTATQHCDMTEEASLLGTDNMPVGVPPIPPSSLAVSLSRQDRLRVTALHFCSSSTGSPYQRAQIEIGSSSRTTSGYDFNISSSIAVRSVDFSMPFDVFLFTPMARSQIMIPAGATMFGKTLGLLFWMSHARHIAKFHRLQPVSASFDDFVPHLSFRCNYKAQACKSLIYLSLNAENHISTNFKYLSATVPLSLSTGNALRWNLLASSVIDPSHSPTQRSRQYASLGMATFLPVVDKQAAKLQLDAFPSSARDDSLSLHTCCILLRTVNPPNSLLGPGEGFECGLERQQNGMSRHLPLLIAYGWALFRDLMNCLIIGCERLTRPIDIKRVRVRSNYQRPPNLDYVGFRPCKEDFFVQLRTVPAM</sequence>
<gene>
    <name evidence="2" type="ORF">CLUP02_10406</name>
</gene>
<proteinExistence type="predicted"/>
<accession>A0A9Q8SXG7</accession>
<dbReference type="GeneID" id="73344392"/>
<dbReference type="RefSeq" id="XP_049146527.1">
    <property type="nucleotide sequence ID" value="XM_049289382.1"/>
</dbReference>
<evidence type="ECO:0000313" key="2">
    <source>
        <dbReference type="EMBL" id="UQC84910.1"/>
    </source>
</evidence>
<organism evidence="2 3">
    <name type="scientific">Colletotrichum lupini</name>
    <dbReference type="NCBI Taxonomy" id="145971"/>
    <lineage>
        <taxon>Eukaryota</taxon>
        <taxon>Fungi</taxon>
        <taxon>Dikarya</taxon>
        <taxon>Ascomycota</taxon>
        <taxon>Pezizomycotina</taxon>
        <taxon>Sordariomycetes</taxon>
        <taxon>Hypocreomycetidae</taxon>
        <taxon>Glomerellales</taxon>
        <taxon>Glomerellaceae</taxon>
        <taxon>Colletotrichum</taxon>
        <taxon>Colletotrichum acutatum species complex</taxon>
    </lineage>
</organism>
<protein>
    <submittedName>
        <fullName evidence="2">Uncharacterized protein</fullName>
    </submittedName>
</protein>
<feature type="region of interest" description="Disordered" evidence="1">
    <location>
        <begin position="195"/>
        <end position="224"/>
    </location>
</feature>
<dbReference type="KEGG" id="clup:CLUP02_10406"/>
<reference evidence="2" key="1">
    <citation type="journal article" date="2021" name="Mol. Plant Microbe Interact.">
        <title>Complete Genome Sequence of the Plant-Pathogenic Fungus Colletotrichum lupini.</title>
        <authorList>
            <person name="Baroncelli R."/>
            <person name="Pensec F."/>
            <person name="Da Lio D."/>
            <person name="Boufleur T."/>
            <person name="Vicente I."/>
            <person name="Sarrocco S."/>
            <person name="Picot A."/>
            <person name="Baraldi E."/>
            <person name="Sukno S."/>
            <person name="Thon M."/>
            <person name="Le Floch G."/>
        </authorList>
    </citation>
    <scope>NUCLEOTIDE SEQUENCE</scope>
    <source>
        <strain evidence="2">IMI 504893</strain>
    </source>
</reference>
<evidence type="ECO:0000256" key="1">
    <source>
        <dbReference type="SAM" id="MobiDB-lite"/>
    </source>
</evidence>
<dbReference type="EMBL" id="CP019477">
    <property type="protein sequence ID" value="UQC84910.1"/>
    <property type="molecule type" value="Genomic_DNA"/>
</dbReference>
<evidence type="ECO:0000313" key="3">
    <source>
        <dbReference type="Proteomes" id="UP000830671"/>
    </source>
</evidence>
<dbReference type="AlphaFoldDB" id="A0A9Q8SXG7"/>
<feature type="compositionally biased region" description="Low complexity" evidence="1">
    <location>
        <begin position="209"/>
        <end position="221"/>
    </location>
</feature>